<dbReference type="Proteomes" id="UP000054995">
    <property type="component" value="Unassembled WGS sequence"/>
</dbReference>
<feature type="region of interest" description="Disordered" evidence="1">
    <location>
        <begin position="44"/>
        <end position="67"/>
    </location>
</feature>
<accession>A0A0V1FKX7</accession>
<dbReference type="AlphaFoldDB" id="A0A0V1FKX7"/>
<evidence type="ECO:0000313" key="3">
    <source>
        <dbReference type="Proteomes" id="UP000054995"/>
    </source>
</evidence>
<gene>
    <name evidence="2" type="ORF">T4D_2737</name>
</gene>
<feature type="compositionally biased region" description="Polar residues" evidence="1">
    <location>
        <begin position="47"/>
        <end position="67"/>
    </location>
</feature>
<proteinExistence type="predicted"/>
<evidence type="ECO:0000313" key="2">
    <source>
        <dbReference type="EMBL" id="KRY86533.1"/>
    </source>
</evidence>
<protein>
    <submittedName>
        <fullName evidence="2">Uncharacterized protein</fullName>
    </submittedName>
</protein>
<sequence length="151" mass="17049">MNKAICWRQRSVANKAVDCRLFSAAGQTNYDRLTAILPTFDPERVTNKTNNSGHRLGTTQNQEQSHGTVKKSLTTTAASYTLHVTFSYRTPPTVLIVKFAAFRFQQTPPRWTMVHYDDWAGSTKIKDLTNLVIIPLETFTRAERATPSMPS</sequence>
<evidence type="ECO:0000256" key="1">
    <source>
        <dbReference type="SAM" id="MobiDB-lite"/>
    </source>
</evidence>
<dbReference type="OrthoDB" id="5934457at2759"/>
<reference evidence="2 3" key="1">
    <citation type="submission" date="2015-01" db="EMBL/GenBank/DDBJ databases">
        <title>Evolution of Trichinella species and genotypes.</title>
        <authorList>
            <person name="Korhonen P.K."/>
            <person name="Edoardo P."/>
            <person name="Giuseppe L.R."/>
            <person name="Gasser R.B."/>
        </authorList>
    </citation>
    <scope>NUCLEOTIDE SEQUENCE [LARGE SCALE GENOMIC DNA]</scope>
    <source>
        <strain evidence="2">ISS470</strain>
    </source>
</reference>
<keyword evidence="3" id="KW-1185">Reference proteome</keyword>
<comment type="caution">
    <text evidence="2">The sequence shown here is derived from an EMBL/GenBank/DDBJ whole genome shotgun (WGS) entry which is preliminary data.</text>
</comment>
<name>A0A0V1FKX7_TRIPS</name>
<organism evidence="2 3">
    <name type="scientific">Trichinella pseudospiralis</name>
    <name type="common">Parasitic roundworm</name>
    <dbReference type="NCBI Taxonomy" id="6337"/>
    <lineage>
        <taxon>Eukaryota</taxon>
        <taxon>Metazoa</taxon>
        <taxon>Ecdysozoa</taxon>
        <taxon>Nematoda</taxon>
        <taxon>Enoplea</taxon>
        <taxon>Dorylaimia</taxon>
        <taxon>Trichinellida</taxon>
        <taxon>Trichinellidae</taxon>
        <taxon>Trichinella</taxon>
    </lineage>
</organism>
<dbReference type="EMBL" id="JYDT01000069">
    <property type="protein sequence ID" value="KRY86533.1"/>
    <property type="molecule type" value="Genomic_DNA"/>
</dbReference>